<keyword evidence="2" id="KW-1185">Reference proteome</keyword>
<gene>
    <name evidence="1" type="ORF">QLQ22_06280</name>
</gene>
<evidence type="ECO:0000313" key="2">
    <source>
        <dbReference type="Proteomes" id="UP001226091"/>
    </source>
</evidence>
<accession>A0ACD4REL6</accession>
<proteinExistence type="predicted"/>
<name>A0ACD4REL6_9BACI</name>
<organism evidence="1 2">
    <name type="scientific">Metabacillus hrfriensis</name>
    <dbReference type="NCBI Taxonomy" id="3048891"/>
    <lineage>
        <taxon>Bacteria</taxon>
        <taxon>Bacillati</taxon>
        <taxon>Bacillota</taxon>
        <taxon>Bacilli</taxon>
        <taxon>Bacillales</taxon>
        <taxon>Bacillaceae</taxon>
        <taxon>Metabacillus</taxon>
    </lineage>
</organism>
<dbReference type="EMBL" id="CP126116">
    <property type="protein sequence ID" value="WHZ58942.1"/>
    <property type="molecule type" value="Genomic_DNA"/>
</dbReference>
<protein>
    <submittedName>
        <fullName evidence="1">Uncharacterized protein</fullName>
    </submittedName>
</protein>
<evidence type="ECO:0000313" key="1">
    <source>
        <dbReference type="EMBL" id="WHZ58942.1"/>
    </source>
</evidence>
<dbReference type="Proteomes" id="UP001226091">
    <property type="component" value="Chromosome"/>
</dbReference>
<sequence>MSYAAPILIDQYVQYTNRMVRQKPDYAELSSVARIELNTRSRKEEKKFDHMLNQSKRTKRLSEVYLKTLTGNGRLFNESI</sequence>
<reference evidence="2" key="1">
    <citation type="journal article" date="2025" name="Aquaculture">
        <title>Assessment of the bioflocculant production and safety properties of Metabacillus hrfriensis sp. nov. based on phenotypic and whole-genome sequencing analysis.</title>
        <authorList>
            <person name="Zhang R."/>
            <person name="Zhao Z."/>
            <person name="Luo L."/>
            <person name="Wang S."/>
            <person name="Guo K."/>
            <person name="Xu W."/>
        </authorList>
    </citation>
    <scope>NUCLEOTIDE SEQUENCE [LARGE SCALE GENOMIC DNA]</scope>
    <source>
        <strain evidence="2">CT-WN-B3</strain>
    </source>
</reference>